<gene>
    <name evidence="1" type="ORF">M951_chr375</name>
</gene>
<name>A0A060DBW0_9EUKA</name>
<accession>A0A060DBW0</accession>
<geneLocation type="nucleomorph" evidence="1"/>
<dbReference type="Proteomes" id="UP000243670">
    <property type="component" value="Nucleomorph 3"/>
</dbReference>
<keyword evidence="1" id="KW-0542">Nucleomorph</keyword>
<dbReference type="EMBL" id="CP006629">
    <property type="protein sequence ID" value="AIB09980.1"/>
    <property type="molecule type" value="Genomic_DNA"/>
</dbReference>
<protein>
    <submittedName>
        <fullName evidence="1">Uncharacterized protein</fullName>
    </submittedName>
</protein>
<dbReference type="AlphaFoldDB" id="A0A060DBW0"/>
<sequence>MSMCISALVYYPLHCKKSSTLEFIHKPIQLYVVPRSIPSTSEGSVLYDRQERLGVPSMRLRVTFLPYAITIY</sequence>
<reference evidence="1 2" key="1">
    <citation type="journal article" date="2014" name="BMC Genomics">
        <title>Nucleomorph and plastid genome sequences of the chlorarachniophyte Lotharella oceanica: convergent reductive evolution and frequent recombination in nucleomorph-bearing algae.</title>
        <authorList>
            <person name="Tanifuji G."/>
            <person name="Onodera N.T."/>
            <person name="Brown M.W."/>
            <person name="Curtis B.A."/>
            <person name="Roger A.J."/>
            <person name="Ka-Shu Wong G."/>
            <person name="Melkonian M."/>
            <person name="Archibald J.M."/>
        </authorList>
    </citation>
    <scope>NUCLEOTIDE SEQUENCE [LARGE SCALE GENOMIC DNA]</scope>
    <source>
        <strain evidence="1 2">CCMP622</strain>
    </source>
</reference>
<evidence type="ECO:0000313" key="2">
    <source>
        <dbReference type="Proteomes" id="UP000243670"/>
    </source>
</evidence>
<proteinExistence type="predicted"/>
<organism evidence="1 2">
    <name type="scientific">Lotharella oceanica</name>
    <dbReference type="NCBI Taxonomy" id="641309"/>
    <lineage>
        <taxon>Eukaryota</taxon>
        <taxon>Sar</taxon>
        <taxon>Rhizaria</taxon>
        <taxon>Cercozoa</taxon>
        <taxon>Chlorarachniophyceae</taxon>
        <taxon>Lotharella</taxon>
    </lineage>
</organism>
<evidence type="ECO:0000313" key="1">
    <source>
        <dbReference type="EMBL" id="AIB09980.1"/>
    </source>
</evidence>